<evidence type="ECO:0000259" key="1">
    <source>
        <dbReference type="Pfam" id="PF00561"/>
    </source>
</evidence>
<dbReference type="RefSeq" id="WP_215818051.1">
    <property type="nucleotide sequence ID" value="NZ_JAGSOY010000003.1"/>
</dbReference>
<reference evidence="2 3" key="1">
    <citation type="submission" date="2021-04" db="EMBL/GenBank/DDBJ databases">
        <authorList>
            <person name="Pira H."/>
            <person name="Risdian C."/>
            <person name="Wink J."/>
        </authorList>
    </citation>
    <scope>NUCLEOTIDE SEQUENCE [LARGE SCALE GENOMIC DNA]</scope>
    <source>
        <strain evidence="2 3">WH53</strain>
    </source>
</reference>
<comment type="caution">
    <text evidence="2">The sequence shown here is derived from an EMBL/GenBank/DDBJ whole genome shotgun (WGS) entry which is preliminary data.</text>
</comment>
<dbReference type="GO" id="GO:0016787">
    <property type="term" value="F:hydrolase activity"/>
    <property type="evidence" value="ECO:0007669"/>
    <property type="project" value="UniProtKB-KW"/>
</dbReference>
<organism evidence="2 3">
    <name type="scientific">Zooshikella harenae</name>
    <dbReference type="NCBI Taxonomy" id="2827238"/>
    <lineage>
        <taxon>Bacteria</taxon>
        <taxon>Pseudomonadati</taxon>
        <taxon>Pseudomonadota</taxon>
        <taxon>Gammaproteobacteria</taxon>
        <taxon>Oceanospirillales</taxon>
        <taxon>Zooshikellaceae</taxon>
        <taxon>Zooshikella</taxon>
    </lineage>
</organism>
<dbReference type="Pfam" id="PF00561">
    <property type="entry name" value="Abhydrolase_1"/>
    <property type="match status" value="1"/>
</dbReference>
<dbReference type="SUPFAM" id="SSF53474">
    <property type="entry name" value="alpha/beta-Hydrolases"/>
    <property type="match status" value="1"/>
</dbReference>
<accession>A0ABS5Z763</accession>
<name>A0ABS5Z763_9GAMM</name>
<keyword evidence="3" id="KW-1185">Reference proteome</keyword>
<dbReference type="PRINTS" id="PR00111">
    <property type="entry name" value="ABHYDROLASE"/>
</dbReference>
<dbReference type="Proteomes" id="UP000690515">
    <property type="component" value="Unassembled WGS sequence"/>
</dbReference>
<gene>
    <name evidence="2" type="ORF">KCG35_02325</name>
</gene>
<feature type="domain" description="AB hydrolase-1" evidence="1">
    <location>
        <begin position="49"/>
        <end position="145"/>
    </location>
</feature>
<dbReference type="InterPro" id="IPR000073">
    <property type="entry name" value="AB_hydrolase_1"/>
</dbReference>
<proteinExistence type="predicted"/>
<dbReference type="PANTHER" id="PTHR43798:SF5">
    <property type="entry name" value="MONOACYLGLYCEROL LIPASE ABHD6"/>
    <property type="match status" value="1"/>
</dbReference>
<dbReference type="Gene3D" id="3.40.50.1820">
    <property type="entry name" value="alpha/beta hydrolase"/>
    <property type="match status" value="1"/>
</dbReference>
<evidence type="ECO:0000313" key="3">
    <source>
        <dbReference type="Proteomes" id="UP000690515"/>
    </source>
</evidence>
<keyword evidence="2" id="KW-0378">Hydrolase</keyword>
<dbReference type="InterPro" id="IPR029058">
    <property type="entry name" value="AB_hydrolase_fold"/>
</dbReference>
<protein>
    <submittedName>
        <fullName evidence="2">Alpha/beta fold hydrolase</fullName>
    </submittedName>
</protein>
<dbReference type="EMBL" id="JAGSOY010000003">
    <property type="protein sequence ID" value="MBU2709886.1"/>
    <property type="molecule type" value="Genomic_DNA"/>
</dbReference>
<dbReference type="PANTHER" id="PTHR43798">
    <property type="entry name" value="MONOACYLGLYCEROL LIPASE"/>
    <property type="match status" value="1"/>
</dbReference>
<evidence type="ECO:0000313" key="2">
    <source>
        <dbReference type="EMBL" id="MBU2709886.1"/>
    </source>
</evidence>
<dbReference type="InterPro" id="IPR050266">
    <property type="entry name" value="AB_hydrolase_sf"/>
</dbReference>
<sequence length="274" mass="30830">MYKAAVVSSVMVDETVNQASKRAFEIDFLQLGEYNVRVGIVPGNRQKIPMLLFNGIGASLEFAQPFADALDDVELITFDIPGVGGSPTPLIPPRFPQLSFLAEQLLDELNYGQVNVIGYSWGGALAQQFTYDHPQRVKQLILAATTMGMIAIPGLPIELLKLLKPNPLFRSFKNVSVRQIINHQWVIPQQGPRGFWYQILTGWGWTSAYWLRKIKTKTLLLAGDDDLMVPAMNLKVMQQLMPNAQFRSISGDHFFMVTQPRACARMVGEFCEYY</sequence>